<dbReference type="FunFam" id="4.10.1000.10:FF:000041">
    <property type="entry name" value="Pre-mRNA-splicing factor CWC24"/>
    <property type="match status" value="1"/>
</dbReference>
<comment type="subunit">
    <text evidence="14">Associated with the spliceosome.</text>
</comment>
<dbReference type="GO" id="GO:0008270">
    <property type="term" value="F:zinc ion binding"/>
    <property type="evidence" value="ECO:0007669"/>
    <property type="project" value="UniProtKB-KW"/>
</dbReference>
<dbReference type="HOGENOM" id="CLU_050460_3_0_1"/>
<evidence type="ECO:0000313" key="19">
    <source>
        <dbReference type="Proteomes" id="UP000005666"/>
    </source>
</evidence>
<dbReference type="OMA" id="DRCKNST"/>
<feature type="region of interest" description="Disordered" evidence="15">
    <location>
        <begin position="26"/>
        <end position="62"/>
    </location>
</feature>
<dbReference type="Proteomes" id="UP000005666">
    <property type="component" value="Chromosome 6"/>
</dbReference>
<dbReference type="Pfam" id="PF00642">
    <property type="entry name" value="zf-CCCH"/>
    <property type="match status" value="1"/>
</dbReference>
<dbReference type="SUPFAM" id="SSF90229">
    <property type="entry name" value="CCCH zinc finger"/>
    <property type="match status" value="1"/>
</dbReference>
<dbReference type="RefSeq" id="XP_003686005.1">
    <property type="nucleotide sequence ID" value="XM_003685957.1"/>
</dbReference>
<accession>G8BUY9</accession>
<evidence type="ECO:0000256" key="15">
    <source>
        <dbReference type="SAM" id="MobiDB-lite"/>
    </source>
</evidence>
<evidence type="ECO:0000259" key="17">
    <source>
        <dbReference type="PROSITE" id="PS50103"/>
    </source>
</evidence>
<dbReference type="KEGG" id="tpf:TPHA_0F00850"/>
<dbReference type="PROSITE" id="PS50103">
    <property type="entry name" value="ZF_C3H1"/>
    <property type="match status" value="1"/>
</dbReference>
<proteinExistence type="inferred from homology"/>
<organism evidence="18 19">
    <name type="scientific">Tetrapisispora phaffii (strain ATCC 24235 / CBS 4417 / NBRC 1672 / NRRL Y-8282 / UCD 70-5)</name>
    <name type="common">Yeast</name>
    <name type="synonym">Fabospora phaffii</name>
    <dbReference type="NCBI Taxonomy" id="1071381"/>
    <lineage>
        <taxon>Eukaryota</taxon>
        <taxon>Fungi</taxon>
        <taxon>Dikarya</taxon>
        <taxon>Ascomycota</taxon>
        <taxon>Saccharomycotina</taxon>
        <taxon>Saccharomycetes</taxon>
        <taxon>Saccharomycetales</taxon>
        <taxon>Saccharomycetaceae</taxon>
        <taxon>Tetrapisispora</taxon>
    </lineage>
</organism>
<dbReference type="Pfam" id="PF13445">
    <property type="entry name" value="zf-RING_UBOX"/>
    <property type="match status" value="1"/>
</dbReference>
<dbReference type="PANTHER" id="PTHR12930:SF0">
    <property type="entry name" value="RING FINGER PROTEIN 113B"/>
    <property type="match status" value="1"/>
</dbReference>
<dbReference type="PROSITE" id="PS50089">
    <property type="entry name" value="ZF_RING_2"/>
    <property type="match status" value="1"/>
</dbReference>
<dbReference type="GeneID" id="11535488"/>
<keyword evidence="9 13" id="KW-0862">Zinc</keyword>
<dbReference type="GO" id="GO:0003677">
    <property type="term" value="F:DNA binding"/>
    <property type="evidence" value="ECO:0007669"/>
    <property type="project" value="UniProtKB-UniRule"/>
</dbReference>
<evidence type="ECO:0000259" key="16">
    <source>
        <dbReference type="PROSITE" id="PS50089"/>
    </source>
</evidence>
<dbReference type="AlphaFoldDB" id="G8BUY9"/>
<dbReference type="GO" id="GO:0000974">
    <property type="term" value="C:Prp19 complex"/>
    <property type="evidence" value="ECO:0007669"/>
    <property type="project" value="EnsemblFungi"/>
</dbReference>
<protein>
    <recommendedName>
        <fullName evidence="4 14">Pre-mRNA-splicing factor CWC24</fullName>
    </recommendedName>
</protein>
<dbReference type="eggNOG" id="KOG1813">
    <property type="taxonomic scope" value="Eukaryota"/>
</dbReference>
<keyword evidence="19" id="KW-1185">Reference proteome</keyword>
<feature type="compositionally biased region" description="Low complexity" evidence="15">
    <location>
        <begin position="50"/>
        <end position="62"/>
    </location>
</feature>
<comment type="subcellular location">
    <subcellularLocation>
        <location evidence="2 14">Nucleus</location>
    </subcellularLocation>
</comment>
<dbReference type="InterPro" id="IPR013083">
    <property type="entry name" value="Znf_RING/FYVE/PHD"/>
</dbReference>
<feature type="compositionally biased region" description="Polar residues" evidence="15">
    <location>
        <begin position="37"/>
        <end position="49"/>
    </location>
</feature>
<keyword evidence="5 14" id="KW-0507">mRNA processing</keyword>
<reference evidence="18 19" key="1">
    <citation type="journal article" date="2011" name="Proc. Natl. Acad. Sci. U.S.A.">
        <title>Evolutionary erosion of yeast sex chromosomes by mating-type switching accidents.</title>
        <authorList>
            <person name="Gordon J.L."/>
            <person name="Armisen D."/>
            <person name="Proux-Wera E."/>
            <person name="Oheigeartaigh S.S."/>
            <person name="Byrne K.P."/>
            <person name="Wolfe K.H."/>
        </authorList>
    </citation>
    <scope>NUCLEOTIDE SEQUENCE [LARGE SCALE GENOMIC DNA]</scope>
    <source>
        <strain evidence="19">ATCC 24235 / CBS 4417 / NBRC 1672 / NRRL Y-8282 / UCD 70-5</strain>
    </source>
</reference>
<evidence type="ECO:0000256" key="8">
    <source>
        <dbReference type="ARBA" id="ARBA00022771"/>
    </source>
</evidence>
<name>G8BUY9_TETPH</name>
<gene>
    <name evidence="18" type="primary">TPHA0F00850</name>
    <name evidence="18" type="ordered locus">TPHA_0F00850</name>
</gene>
<feature type="compositionally biased region" description="Basic and acidic residues" evidence="15">
    <location>
        <begin position="26"/>
        <end position="36"/>
    </location>
</feature>
<sequence>MFKKRRVKESSIAQHSIKRLRIELEEKAGQDVENRDSLVTNEPQLDNTRASSVEVSESAPEEVITADSKEINVGTSHATNKDDVKYKLSSNDDAVKEDVLNKEALGESRKPQPVRSLMSSKPLKGSSKKIHQPVNIRTTLLMDYQPDVCKDFKQTGYCGYGDSCKFLHSRDDFKTGWKLDQDWKTKAGIDVEKLEEEMKEIPFKCVICKNDYKRPVVTKCGHYFCSLCFTDRCKNSTNLFCLW</sequence>
<feature type="region of interest" description="Disordered" evidence="15">
    <location>
        <begin position="103"/>
        <end position="129"/>
    </location>
</feature>
<evidence type="ECO:0000256" key="5">
    <source>
        <dbReference type="ARBA" id="ARBA00022664"/>
    </source>
</evidence>
<keyword evidence="10 14" id="KW-0238">DNA-binding</keyword>
<dbReference type="InterPro" id="IPR001841">
    <property type="entry name" value="Znf_RING"/>
</dbReference>
<dbReference type="STRING" id="1071381.G8BUY9"/>
<evidence type="ECO:0000256" key="7">
    <source>
        <dbReference type="ARBA" id="ARBA00022728"/>
    </source>
</evidence>
<comment type="function">
    <text evidence="1 14">Involved in pre-mRNA splicing.</text>
</comment>
<dbReference type="OrthoDB" id="25761at2759"/>
<feature type="domain" description="RING-type" evidence="16">
    <location>
        <begin position="205"/>
        <end position="241"/>
    </location>
</feature>
<keyword evidence="6 13" id="KW-0479">Metal-binding</keyword>
<dbReference type="InterPro" id="IPR039971">
    <property type="entry name" value="CWC24-like"/>
</dbReference>
<evidence type="ECO:0000256" key="12">
    <source>
        <dbReference type="ARBA" id="ARBA00023242"/>
    </source>
</evidence>
<dbReference type="SMART" id="SM00356">
    <property type="entry name" value="ZnF_C3H1"/>
    <property type="match status" value="1"/>
</dbReference>
<dbReference type="GO" id="GO:0005684">
    <property type="term" value="C:U2-type spliceosomal complex"/>
    <property type="evidence" value="ECO:0007669"/>
    <property type="project" value="EnsemblFungi"/>
</dbReference>
<evidence type="ECO:0000256" key="1">
    <source>
        <dbReference type="ARBA" id="ARBA00003777"/>
    </source>
</evidence>
<keyword evidence="8 13" id="KW-0863">Zinc-finger</keyword>
<keyword evidence="11 14" id="KW-0508">mRNA splicing</keyword>
<dbReference type="Gene3D" id="4.10.1000.10">
    <property type="entry name" value="Zinc finger, CCCH-type"/>
    <property type="match status" value="1"/>
</dbReference>
<evidence type="ECO:0000256" key="9">
    <source>
        <dbReference type="ARBA" id="ARBA00022833"/>
    </source>
</evidence>
<keyword evidence="7 14" id="KW-0747">Spliceosome</keyword>
<dbReference type="SUPFAM" id="SSF57850">
    <property type="entry name" value="RING/U-box"/>
    <property type="match status" value="1"/>
</dbReference>
<dbReference type="PANTHER" id="PTHR12930">
    <property type="entry name" value="ZINC FINGER PROTEIN 183"/>
    <property type="match status" value="1"/>
</dbReference>
<dbReference type="InterPro" id="IPR036855">
    <property type="entry name" value="Znf_CCCH_sf"/>
</dbReference>
<dbReference type="GO" id="GO:0034247">
    <property type="term" value="P:snoRNA splicing"/>
    <property type="evidence" value="ECO:0007669"/>
    <property type="project" value="EnsemblFungi"/>
</dbReference>
<dbReference type="InterPro" id="IPR027370">
    <property type="entry name" value="Znf-RING_euk"/>
</dbReference>
<dbReference type="Gene3D" id="3.30.40.10">
    <property type="entry name" value="Zinc/RING finger domain, C3HC4 (zinc finger)"/>
    <property type="match status" value="1"/>
</dbReference>
<evidence type="ECO:0000256" key="14">
    <source>
        <dbReference type="RuleBase" id="RU367110"/>
    </source>
</evidence>
<dbReference type="GO" id="GO:0000349">
    <property type="term" value="P:generation of catalytic spliceosome for first transesterification step"/>
    <property type="evidence" value="ECO:0007669"/>
    <property type="project" value="EnsemblFungi"/>
</dbReference>
<feature type="domain" description="C3H1-type" evidence="17">
    <location>
        <begin position="143"/>
        <end position="171"/>
    </location>
</feature>
<keyword evidence="12 14" id="KW-0539">Nucleus</keyword>
<evidence type="ECO:0000256" key="13">
    <source>
        <dbReference type="PROSITE-ProRule" id="PRU00723"/>
    </source>
</evidence>
<feature type="zinc finger region" description="C3H1-type" evidence="13">
    <location>
        <begin position="143"/>
        <end position="171"/>
    </location>
</feature>
<evidence type="ECO:0000256" key="6">
    <source>
        <dbReference type="ARBA" id="ARBA00022723"/>
    </source>
</evidence>
<dbReference type="SMART" id="SM00184">
    <property type="entry name" value="RING"/>
    <property type="match status" value="1"/>
</dbReference>
<evidence type="ECO:0000256" key="11">
    <source>
        <dbReference type="ARBA" id="ARBA00023187"/>
    </source>
</evidence>
<evidence type="ECO:0000256" key="4">
    <source>
        <dbReference type="ARBA" id="ARBA00020647"/>
    </source>
</evidence>
<evidence type="ECO:0000313" key="18">
    <source>
        <dbReference type="EMBL" id="CCE63571.1"/>
    </source>
</evidence>
<evidence type="ECO:0000256" key="10">
    <source>
        <dbReference type="ARBA" id="ARBA00023125"/>
    </source>
</evidence>
<comment type="similarity">
    <text evidence="3 14">Belongs to the CWC24 family.</text>
</comment>
<evidence type="ECO:0000256" key="3">
    <source>
        <dbReference type="ARBA" id="ARBA00009161"/>
    </source>
</evidence>
<dbReference type="InterPro" id="IPR000571">
    <property type="entry name" value="Znf_CCCH"/>
</dbReference>
<evidence type="ECO:0000256" key="2">
    <source>
        <dbReference type="ARBA" id="ARBA00004123"/>
    </source>
</evidence>
<dbReference type="EMBL" id="HE612861">
    <property type="protein sequence ID" value="CCE63571.1"/>
    <property type="molecule type" value="Genomic_DNA"/>
</dbReference>